<gene>
    <name evidence="2" type="ORF">E6H00_07390</name>
</gene>
<comment type="caution">
    <text evidence="2">The sequence shown here is derived from an EMBL/GenBank/DDBJ whole genome shotgun (WGS) entry which is preliminary data.</text>
</comment>
<feature type="domain" description="ABM" evidence="1">
    <location>
        <begin position="8"/>
        <end position="67"/>
    </location>
</feature>
<dbReference type="EMBL" id="VBAK01000114">
    <property type="protein sequence ID" value="TMI90239.1"/>
    <property type="molecule type" value="Genomic_DNA"/>
</dbReference>
<sequence>MIARFWSARATPAGARAYADHLRTRVLPAVSKVDGYAGAVLLARDVSAAVEILVITWWQSLDAIRRFAGPDPEDAVVADDAAALLTTFDRRVRHYELVVTDEAGSP</sequence>
<dbReference type="GO" id="GO:0004497">
    <property type="term" value="F:monooxygenase activity"/>
    <property type="evidence" value="ECO:0007669"/>
    <property type="project" value="UniProtKB-KW"/>
</dbReference>
<organism evidence="2 3">
    <name type="scientific">Candidatus Segetimicrobium genomatis</name>
    <dbReference type="NCBI Taxonomy" id="2569760"/>
    <lineage>
        <taxon>Bacteria</taxon>
        <taxon>Bacillati</taxon>
        <taxon>Candidatus Sysuimicrobiota</taxon>
        <taxon>Candidatus Sysuimicrobiia</taxon>
        <taxon>Candidatus Sysuimicrobiales</taxon>
        <taxon>Candidatus Segetimicrobiaceae</taxon>
        <taxon>Candidatus Segetimicrobium</taxon>
    </lineage>
</organism>
<accession>A0A537K3A8</accession>
<dbReference type="AlphaFoldDB" id="A0A537K3A8"/>
<dbReference type="InterPro" id="IPR007138">
    <property type="entry name" value="ABM_dom"/>
</dbReference>
<keyword evidence="2" id="KW-0560">Oxidoreductase</keyword>
<name>A0A537K3A8_9BACT</name>
<evidence type="ECO:0000313" key="3">
    <source>
        <dbReference type="Proteomes" id="UP000318509"/>
    </source>
</evidence>
<keyword evidence="2" id="KW-0503">Monooxygenase</keyword>
<dbReference type="Proteomes" id="UP000318509">
    <property type="component" value="Unassembled WGS sequence"/>
</dbReference>
<proteinExistence type="predicted"/>
<dbReference type="InterPro" id="IPR011008">
    <property type="entry name" value="Dimeric_a/b-barrel"/>
</dbReference>
<evidence type="ECO:0000313" key="2">
    <source>
        <dbReference type="EMBL" id="TMI90239.1"/>
    </source>
</evidence>
<protein>
    <submittedName>
        <fullName evidence="2">Antibiotic biosynthesis monooxygenase</fullName>
    </submittedName>
</protein>
<dbReference type="SUPFAM" id="SSF54909">
    <property type="entry name" value="Dimeric alpha+beta barrel"/>
    <property type="match status" value="1"/>
</dbReference>
<dbReference type="Pfam" id="PF03992">
    <property type="entry name" value="ABM"/>
    <property type="match status" value="1"/>
</dbReference>
<reference evidence="2 3" key="1">
    <citation type="journal article" date="2019" name="Nat. Microbiol.">
        <title>Mediterranean grassland soil C-N compound turnover is dependent on rainfall and depth, and is mediated by genomically divergent microorganisms.</title>
        <authorList>
            <person name="Diamond S."/>
            <person name="Andeer P.F."/>
            <person name="Li Z."/>
            <person name="Crits-Christoph A."/>
            <person name="Burstein D."/>
            <person name="Anantharaman K."/>
            <person name="Lane K.R."/>
            <person name="Thomas B.C."/>
            <person name="Pan C."/>
            <person name="Northen T.R."/>
            <person name="Banfield J.F."/>
        </authorList>
    </citation>
    <scope>NUCLEOTIDE SEQUENCE [LARGE SCALE GENOMIC DNA]</scope>
    <source>
        <strain evidence="2">NP_3</strain>
    </source>
</reference>
<evidence type="ECO:0000259" key="1">
    <source>
        <dbReference type="Pfam" id="PF03992"/>
    </source>
</evidence>